<dbReference type="PROSITE" id="PS50012">
    <property type="entry name" value="RCC1_3"/>
    <property type="match status" value="1"/>
</dbReference>
<feature type="compositionally biased region" description="Basic residues" evidence="2">
    <location>
        <begin position="867"/>
        <end position="878"/>
    </location>
</feature>
<evidence type="ECO:0000256" key="2">
    <source>
        <dbReference type="SAM" id="MobiDB-lite"/>
    </source>
</evidence>
<keyword evidence="4" id="KW-1185">Reference proteome</keyword>
<feature type="region of interest" description="Disordered" evidence="2">
    <location>
        <begin position="858"/>
        <end position="912"/>
    </location>
</feature>
<feature type="compositionally biased region" description="Polar residues" evidence="2">
    <location>
        <begin position="232"/>
        <end position="245"/>
    </location>
</feature>
<name>A0A8H5LPW0_9AGAR</name>
<dbReference type="InterPro" id="IPR053245">
    <property type="entry name" value="MitoProcess-Associated"/>
</dbReference>
<protein>
    <submittedName>
        <fullName evidence="3">Uncharacterized protein</fullName>
    </submittedName>
</protein>
<evidence type="ECO:0000313" key="3">
    <source>
        <dbReference type="EMBL" id="KAF5365615.1"/>
    </source>
</evidence>
<evidence type="ECO:0000313" key="4">
    <source>
        <dbReference type="Proteomes" id="UP000559256"/>
    </source>
</evidence>
<dbReference type="PANTHER" id="PTHR47563">
    <property type="entry name" value="PROTEIN FMP25, MITOCHONDRIAL"/>
    <property type="match status" value="1"/>
</dbReference>
<dbReference type="OrthoDB" id="10256179at2759"/>
<proteinExistence type="predicted"/>
<gene>
    <name evidence="3" type="ORF">D9758_003188</name>
</gene>
<dbReference type="InterPro" id="IPR000408">
    <property type="entry name" value="Reg_chr_condens"/>
</dbReference>
<evidence type="ECO:0000256" key="1">
    <source>
        <dbReference type="PROSITE-ProRule" id="PRU00235"/>
    </source>
</evidence>
<dbReference type="SUPFAM" id="SSF50985">
    <property type="entry name" value="RCC1/BLIP-II"/>
    <property type="match status" value="1"/>
</dbReference>
<sequence length="1048" mass="113389">MGGASSKAARKLPKRTDAALSASRPSAAPKAPQKLLVAEEHRNEVIDSDSGDPHFLSNLNRLGPVKVDHHMQAMRPGQRTRDMLESRMQSEREAFSLQSSPNRVQAPTLSYLLDKRKSTASKHDIEDLAQKYGLKVDKLDSVARYVTTPSIQGDSIVRTVGEDGEERISAMAVWIEPTFSKPSARLAHRASKLPNHAITNHSHKRTIAAISATVAAGYLAYSASKSVILNDSPQQQNSVQSTSKLPVSGPPRSNVADPDALHTLVWGSNASKTLTPDESDTEPIRRPLVANWLDNVALRDLVFHRNHAACIDARGDVYQWGKCFQQDQTDSKPTLTMKGKDIVQLQLSDNRLYALSSSGKIYASDLPGQNSSTGVPNTTSSWWVATSNKAIGSSSAFVEVSPRESLSWSEKFVSISVGQDHLLALTSAGRAFAHPITRDANSHGQLGFRKFVTPAPSPSDPKVMQSVELVPKSVSDPYAKASPFKRTSSVNTEQGSHKFDDSSVRNCPTVFEIPCLRDIKISRLQAGGRSSFALTSDGRVLGWGANEYGQIGLGPNVTMDSITVPTEVVLWRSLDSAARTKCVDVSAGGDLTCFTIERTQSKSSPSRIFEVLTCGNGQWGGLGNNVFTNAQGAPTKTRGVSGLIEYNDTKKTAVPIVPESVSVSPTGHVLLTLDTSAGETEIFSRRDLMVWGKNYDSELGNGKKSSSAFPTPMTTSDGERFMLRKTKAKEVRDLQGNVWKRGVNVEQRAVTGYFNSALEMAAVVSPALSSSSYDLADDSSRSRSSTTSSFQSFSLVGDDDEIVWSPSDDITSANSSEGDDFVILTHAQSPSGVSTPLPSISDHDRLVSALSNLSVSSATSSDVARSPSKRSKRKKKRAAASSLPGPSAQLTTTNHNSHRRKGKKQTGLGSRPIVDDISDCVSETTTSESSVYDEAASYITLFLSDPSAQEDSYRRLTFLQSLLIELGLVNSSLPASLTAAKNMLKSHAFLNIRDYLAVRGQGPDAIQQVMYPSRSALIRSIRKKPQSRASRDWVKEHGLSVLLVSCFH</sequence>
<dbReference type="PANTHER" id="PTHR47563:SF1">
    <property type="entry name" value="PROTEIN FMP25, MITOCHONDRIAL"/>
    <property type="match status" value="1"/>
</dbReference>
<dbReference type="InterPro" id="IPR009091">
    <property type="entry name" value="RCC1/BLIP-II"/>
</dbReference>
<reference evidence="3 4" key="1">
    <citation type="journal article" date="2020" name="ISME J.">
        <title>Uncovering the hidden diversity of litter-decomposition mechanisms in mushroom-forming fungi.</title>
        <authorList>
            <person name="Floudas D."/>
            <person name="Bentzer J."/>
            <person name="Ahren D."/>
            <person name="Johansson T."/>
            <person name="Persson P."/>
            <person name="Tunlid A."/>
        </authorList>
    </citation>
    <scope>NUCLEOTIDE SEQUENCE [LARGE SCALE GENOMIC DNA]</scope>
    <source>
        <strain evidence="3 4">CBS 291.85</strain>
    </source>
</reference>
<feature type="repeat" description="RCC1" evidence="1">
    <location>
        <begin position="538"/>
        <end position="598"/>
    </location>
</feature>
<feature type="compositionally biased region" description="Low complexity" evidence="2">
    <location>
        <begin position="18"/>
        <end position="32"/>
    </location>
</feature>
<comment type="caution">
    <text evidence="3">The sequence shown here is derived from an EMBL/GenBank/DDBJ whole genome shotgun (WGS) entry which is preliminary data.</text>
</comment>
<feature type="region of interest" description="Disordered" evidence="2">
    <location>
        <begin position="232"/>
        <end position="257"/>
    </location>
</feature>
<dbReference type="Gene3D" id="2.130.10.30">
    <property type="entry name" value="Regulator of chromosome condensation 1/beta-lactamase-inhibitor protein II"/>
    <property type="match status" value="1"/>
</dbReference>
<dbReference type="Proteomes" id="UP000559256">
    <property type="component" value="Unassembled WGS sequence"/>
</dbReference>
<dbReference type="Pfam" id="PF00415">
    <property type="entry name" value="RCC1"/>
    <property type="match status" value="1"/>
</dbReference>
<dbReference type="AlphaFoldDB" id="A0A8H5LPW0"/>
<dbReference type="GO" id="GO:0005743">
    <property type="term" value="C:mitochondrial inner membrane"/>
    <property type="evidence" value="ECO:0007669"/>
    <property type="project" value="TreeGrafter"/>
</dbReference>
<dbReference type="GO" id="GO:0034551">
    <property type="term" value="P:mitochondrial respiratory chain complex III assembly"/>
    <property type="evidence" value="ECO:0007669"/>
    <property type="project" value="TreeGrafter"/>
</dbReference>
<feature type="region of interest" description="Disordered" evidence="2">
    <location>
        <begin position="1"/>
        <end position="33"/>
    </location>
</feature>
<accession>A0A8H5LPW0</accession>
<organism evidence="3 4">
    <name type="scientific">Tetrapyrgos nigripes</name>
    <dbReference type="NCBI Taxonomy" id="182062"/>
    <lineage>
        <taxon>Eukaryota</taxon>
        <taxon>Fungi</taxon>
        <taxon>Dikarya</taxon>
        <taxon>Basidiomycota</taxon>
        <taxon>Agaricomycotina</taxon>
        <taxon>Agaricomycetes</taxon>
        <taxon>Agaricomycetidae</taxon>
        <taxon>Agaricales</taxon>
        <taxon>Marasmiineae</taxon>
        <taxon>Marasmiaceae</taxon>
        <taxon>Tetrapyrgos</taxon>
    </lineage>
</organism>
<dbReference type="EMBL" id="JAACJM010000026">
    <property type="protein sequence ID" value="KAF5365615.1"/>
    <property type="molecule type" value="Genomic_DNA"/>
</dbReference>